<evidence type="ECO:0000256" key="4">
    <source>
        <dbReference type="ARBA" id="ARBA00023163"/>
    </source>
</evidence>
<evidence type="ECO:0000256" key="1">
    <source>
        <dbReference type="ARBA" id="ARBA00022491"/>
    </source>
</evidence>
<dbReference type="PRINTS" id="PR00455">
    <property type="entry name" value="HTHTETR"/>
</dbReference>
<organism evidence="7 8">
    <name type="scientific">Candidatus Schekmanbacteria bacterium RIFCSPLOWO2_12_FULL_38_15</name>
    <dbReference type="NCBI Taxonomy" id="1817883"/>
    <lineage>
        <taxon>Bacteria</taxon>
        <taxon>Candidatus Schekmaniibacteriota</taxon>
    </lineage>
</organism>
<dbReference type="AlphaFoldDB" id="A0A1F7SG04"/>
<feature type="DNA-binding region" description="H-T-H motif" evidence="5">
    <location>
        <begin position="35"/>
        <end position="54"/>
    </location>
</feature>
<dbReference type="GO" id="GO:0003700">
    <property type="term" value="F:DNA-binding transcription factor activity"/>
    <property type="evidence" value="ECO:0007669"/>
    <property type="project" value="TreeGrafter"/>
</dbReference>
<gene>
    <name evidence="7" type="ORF">A3G31_07055</name>
</gene>
<evidence type="ECO:0000259" key="6">
    <source>
        <dbReference type="PROSITE" id="PS50977"/>
    </source>
</evidence>
<evidence type="ECO:0000256" key="5">
    <source>
        <dbReference type="PROSITE-ProRule" id="PRU00335"/>
    </source>
</evidence>
<dbReference type="SUPFAM" id="SSF48498">
    <property type="entry name" value="Tetracyclin repressor-like, C-terminal domain"/>
    <property type="match status" value="1"/>
</dbReference>
<dbReference type="Pfam" id="PF00440">
    <property type="entry name" value="TetR_N"/>
    <property type="match status" value="1"/>
</dbReference>
<name>A0A1F7SG04_9BACT</name>
<dbReference type="Pfam" id="PF17932">
    <property type="entry name" value="TetR_C_24"/>
    <property type="match status" value="1"/>
</dbReference>
<dbReference type="Gene3D" id="1.10.357.10">
    <property type="entry name" value="Tetracycline Repressor, domain 2"/>
    <property type="match status" value="1"/>
</dbReference>
<dbReference type="STRING" id="1817883.A3G31_07055"/>
<dbReference type="InterPro" id="IPR050109">
    <property type="entry name" value="HTH-type_TetR-like_transc_reg"/>
</dbReference>
<dbReference type="InterPro" id="IPR036271">
    <property type="entry name" value="Tet_transcr_reg_TetR-rel_C_sf"/>
</dbReference>
<dbReference type="InterPro" id="IPR009057">
    <property type="entry name" value="Homeodomain-like_sf"/>
</dbReference>
<dbReference type="Proteomes" id="UP000178082">
    <property type="component" value="Unassembled WGS sequence"/>
</dbReference>
<sequence length="201" mass="23768">MREWHIKTGAMNHREQEILSAAAKIFRKKGYQRATIQDVADEVGLLKGSIYYYIKSKQELLYKIGIAPLKATTDELKEIVSRDIPPEEKLKVAIKTRLRAFDKFYPEILVFLHEKFDELSEKERSFLKKGQKEDEELWRKILSEGRERDVFRKDMDLKITAQAIIGMCHWIYKWYKKDGRMTTDQIAEVFSEFALNGICKR</sequence>
<proteinExistence type="predicted"/>
<evidence type="ECO:0000256" key="3">
    <source>
        <dbReference type="ARBA" id="ARBA00023125"/>
    </source>
</evidence>
<comment type="caution">
    <text evidence="7">The sequence shown here is derived from an EMBL/GenBank/DDBJ whole genome shotgun (WGS) entry which is preliminary data.</text>
</comment>
<dbReference type="GO" id="GO:0000976">
    <property type="term" value="F:transcription cis-regulatory region binding"/>
    <property type="evidence" value="ECO:0007669"/>
    <property type="project" value="TreeGrafter"/>
</dbReference>
<evidence type="ECO:0000313" key="7">
    <source>
        <dbReference type="EMBL" id="OGL52168.1"/>
    </source>
</evidence>
<accession>A0A1F7SG04</accession>
<evidence type="ECO:0000313" key="8">
    <source>
        <dbReference type="Proteomes" id="UP000178082"/>
    </source>
</evidence>
<keyword evidence="4" id="KW-0804">Transcription</keyword>
<feature type="domain" description="HTH tetR-type" evidence="6">
    <location>
        <begin position="12"/>
        <end position="72"/>
    </location>
</feature>
<dbReference type="InterPro" id="IPR001647">
    <property type="entry name" value="HTH_TetR"/>
</dbReference>
<dbReference type="Gene3D" id="1.10.10.60">
    <property type="entry name" value="Homeodomain-like"/>
    <property type="match status" value="1"/>
</dbReference>
<evidence type="ECO:0000256" key="2">
    <source>
        <dbReference type="ARBA" id="ARBA00023015"/>
    </source>
</evidence>
<dbReference type="SUPFAM" id="SSF46689">
    <property type="entry name" value="Homeodomain-like"/>
    <property type="match status" value="1"/>
</dbReference>
<dbReference type="InterPro" id="IPR041490">
    <property type="entry name" value="KstR2_TetR_C"/>
</dbReference>
<dbReference type="EMBL" id="MGDI01000033">
    <property type="protein sequence ID" value="OGL52168.1"/>
    <property type="molecule type" value="Genomic_DNA"/>
</dbReference>
<dbReference type="PANTHER" id="PTHR30055">
    <property type="entry name" value="HTH-TYPE TRANSCRIPTIONAL REGULATOR RUTR"/>
    <property type="match status" value="1"/>
</dbReference>
<dbReference type="PANTHER" id="PTHR30055:SF175">
    <property type="entry name" value="HTH-TYPE TRANSCRIPTIONAL REPRESSOR KSTR2"/>
    <property type="match status" value="1"/>
</dbReference>
<dbReference type="PROSITE" id="PS50977">
    <property type="entry name" value="HTH_TETR_2"/>
    <property type="match status" value="1"/>
</dbReference>
<keyword evidence="3 5" id="KW-0238">DNA-binding</keyword>
<reference evidence="7 8" key="1">
    <citation type="journal article" date="2016" name="Nat. Commun.">
        <title>Thousands of microbial genomes shed light on interconnected biogeochemical processes in an aquifer system.</title>
        <authorList>
            <person name="Anantharaman K."/>
            <person name="Brown C.T."/>
            <person name="Hug L.A."/>
            <person name="Sharon I."/>
            <person name="Castelle C.J."/>
            <person name="Probst A.J."/>
            <person name="Thomas B.C."/>
            <person name="Singh A."/>
            <person name="Wilkins M.J."/>
            <person name="Karaoz U."/>
            <person name="Brodie E.L."/>
            <person name="Williams K.H."/>
            <person name="Hubbard S.S."/>
            <person name="Banfield J.F."/>
        </authorList>
    </citation>
    <scope>NUCLEOTIDE SEQUENCE [LARGE SCALE GENOMIC DNA]</scope>
</reference>
<keyword evidence="2" id="KW-0805">Transcription regulation</keyword>
<keyword evidence="1" id="KW-0678">Repressor</keyword>
<protein>
    <recommendedName>
        <fullName evidence="6">HTH tetR-type domain-containing protein</fullName>
    </recommendedName>
</protein>